<accession>A0A2V4NUV5</accession>
<reference evidence="1 2" key="1">
    <citation type="submission" date="2018-03" db="EMBL/GenBank/DDBJ databases">
        <title>Bioinformatic expansion and discovery of thiopeptide antibiotics.</title>
        <authorList>
            <person name="Schwalen C.J."/>
            <person name="Hudson G.A."/>
            <person name="Mitchell D.A."/>
        </authorList>
    </citation>
    <scope>NUCLEOTIDE SEQUENCE [LARGE SCALE GENOMIC DNA]</scope>
    <source>
        <strain evidence="1 2">ATCC 21389</strain>
    </source>
</reference>
<evidence type="ECO:0000313" key="1">
    <source>
        <dbReference type="EMBL" id="PYC80524.1"/>
    </source>
</evidence>
<sequence>MQRVVTVKRSVALAVAGLVVGTVGALSIPSALATNHTAHKAAAVPALTLDFSGTNDEANVPQTVGAAFGGTARVKDTNGAVVGTAYDLCDKDAVSAAADQAFCTGLIKFNSGDQISFSAELPISNTGASGGDSFNGVVNGGTGIYEGITGQANFVPRAQGVYDLNFS</sequence>
<evidence type="ECO:0000313" key="2">
    <source>
        <dbReference type="Proteomes" id="UP000248039"/>
    </source>
</evidence>
<dbReference type="RefSeq" id="WP_110668841.1">
    <property type="nucleotide sequence ID" value="NZ_PYBW01000039.1"/>
</dbReference>
<keyword evidence="2" id="KW-1185">Reference proteome</keyword>
<gene>
    <name evidence="1" type="ORF">C7C46_12590</name>
</gene>
<organism evidence="1 2">
    <name type="scientific">Streptomyces tateyamensis</name>
    <dbReference type="NCBI Taxonomy" id="565073"/>
    <lineage>
        <taxon>Bacteria</taxon>
        <taxon>Bacillati</taxon>
        <taxon>Actinomycetota</taxon>
        <taxon>Actinomycetes</taxon>
        <taxon>Kitasatosporales</taxon>
        <taxon>Streptomycetaceae</taxon>
        <taxon>Streptomyces</taxon>
    </lineage>
</organism>
<dbReference type="OrthoDB" id="4230670at2"/>
<dbReference type="EMBL" id="PYBW01000039">
    <property type="protein sequence ID" value="PYC80524.1"/>
    <property type="molecule type" value="Genomic_DNA"/>
</dbReference>
<protein>
    <recommendedName>
        <fullName evidence="3">Allene oxide cyclase</fullName>
    </recommendedName>
</protein>
<dbReference type="AlphaFoldDB" id="A0A2V4NUV5"/>
<name>A0A2V4NUV5_9ACTN</name>
<evidence type="ECO:0008006" key="3">
    <source>
        <dbReference type="Google" id="ProtNLM"/>
    </source>
</evidence>
<comment type="caution">
    <text evidence="1">The sequence shown here is derived from an EMBL/GenBank/DDBJ whole genome shotgun (WGS) entry which is preliminary data.</text>
</comment>
<proteinExistence type="predicted"/>
<dbReference type="Proteomes" id="UP000248039">
    <property type="component" value="Unassembled WGS sequence"/>
</dbReference>